<protein>
    <submittedName>
        <fullName evidence="1">Uncharacterized protein</fullName>
    </submittedName>
</protein>
<name>A0ACB9C378_ARCLA</name>
<proteinExistence type="predicted"/>
<comment type="caution">
    <text evidence="1">The sequence shown here is derived from an EMBL/GenBank/DDBJ whole genome shotgun (WGS) entry which is preliminary data.</text>
</comment>
<dbReference type="EMBL" id="CM042051">
    <property type="protein sequence ID" value="KAI3728664.1"/>
    <property type="molecule type" value="Genomic_DNA"/>
</dbReference>
<evidence type="ECO:0000313" key="1">
    <source>
        <dbReference type="EMBL" id="KAI3728664.1"/>
    </source>
</evidence>
<organism evidence="1 2">
    <name type="scientific">Arctium lappa</name>
    <name type="common">Greater burdock</name>
    <name type="synonym">Lappa major</name>
    <dbReference type="NCBI Taxonomy" id="4217"/>
    <lineage>
        <taxon>Eukaryota</taxon>
        <taxon>Viridiplantae</taxon>
        <taxon>Streptophyta</taxon>
        <taxon>Embryophyta</taxon>
        <taxon>Tracheophyta</taxon>
        <taxon>Spermatophyta</taxon>
        <taxon>Magnoliopsida</taxon>
        <taxon>eudicotyledons</taxon>
        <taxon>Gunneridae</taxon>
        <taxon>Pentapetalae</taxon>
        <taxon>asterids</taxon>
        <taxon>campanulids</taxon>
        <taxon>Asterales</taxon>
        <taxon>Asteraceae</taxon>
        <taxon>Carduoideae</taxon>
        <taxon>Cardueae</taxon>
        <taxon>Arctiinae</taxon>
        <taxon>Arctium</taxon>
    </lineage>
</organism>
<gene>
    <name evidence="1" type="ORF">L6452_17305</name>
</gene>
<sequence length="71" mass="8190">MKSLIRGFLYKHTSPLPPHLASSPHVFNLHGFQLPRSCNHISFYSCPLDPLHKYTIGFQVQNQKSESNLRQ</sequence>
<keyword evidence="2" id="KW-1185">Reference proteome</keyword>
<reference evidence="1 2" key="2">
    <citation type="journal article" date="2022" name="Mol. Ecol. Resour.">
        <title>The genomes of chicory, endive, great burdock and yacon provide insights into Asteraceae paleo-polyploidization history and plant inulin production.</title>
        <authorList>
            <person name="Fan W."/>
            <person name="Wang S."/>
            <person name="Wang H."/>
            <person name="Wang A."/>
            <person name="Jiang F."/>
            <person name="Liu H."/>
            <person name="Zhao H."/>
            <person name="Xu D."/>
            <person name="Zhang Y."/>
        </authorList>
    </citation>
    <scope>NUCLEOTIDE SEQUENCE [LARGE SCALE GENOMIC DNA]</scope>
    <source>
        <strain evidence="2">cv. Niubang</strain>
    </source>
</reference>
<dbReference type="Proteomes" id="UP001055879">
    <property type="component" value="Linkage Group LG05"/>
</dbReference>
<reference evidence="2" key="1">
    <citation type="journal article" date="2022" name="Mol. Ecol. Resour.">
        <title>The genomes of chicory, endive, great burdock and yacon provide insights into Asteraceae palaeo-polyploidization history and plant inulin production.</title>
        <authorList>
            <person name="Fan W."/>
            <person name="Wang S."/>
            <person name="Wang H."/>
            <person name="Wang A."/>
            <person name="Jiang F."/>
            <person name="Liu H."/>
            <person name="Zhao H."/>
            <person name="Xu D."/>
            <person name="Zhang Y."/>
        </authorList>
    </citation>
    <scope>NUCLEOTIDE SEQUENCE [LARGE SCALE GENOMIC DNA]</scope>
    <source>
        <strain evidence="2">cv. Niubang</strain>
    </source>
</reference>
<accession>A0ACB9C378</accession>
<evidence type="ECO:0000313" key="2">
    <source>
        <dbReference type="Proteomes" id="UP001055879"/>
    </source>
</evidence>